<feature type="transmembrane region" description="Helical" evidence="7">
    <location>
        <begin position="716"/>
        <end position="743"/>
    </location>
</feature>
<dbReference type="PANTHER" id="PTHR30572:SF4">
    <property type="entry name" value="ABC TRANSPORTER PERMEASE YTRF"/>
    <property type="match status" value="1"/>
</dbReference>
<accession>A0ABZ1CCN7</accession>
<evidence type="ECO:0000259" key="9">
    <source>
        <dbReference type="Pfam" id="PF12704"/>
    </source>
</evidence>
<dbReference type="Proteomes" id="UP000738431">
    <property type="component" value="Chromosome"/>
</dbReference>
<evidence type="ECO:0000256" key="6">
    <source>
        <dbReference type="ARBA" id="ARBA00038076"/>
    </source>
</evidence>
<keyword evidence="3 7" id="KW-0812">Transmembrane</keyword>
<protein>
    <submittedName>
        <fullName evidence="10">ABC transporter permease</fullName>
    </submittedName>
</protein>
<evidence type="ECO:0000313" key="10">
    <source>
        <dbReference type="EMBL" id="WRQ88374.1"/>
    </source>
</evidence>
<gene>
    <name evidence="10" type="ORF">K1X11_003095</name>
</gene>
<feature type="transmembrane region" description="Helical" evidence="7">
    <location>
        <begin position="448"/>
        <end position="468"/>
    </location>
</feature>
<feature type="transmembrane region" description="Helical" evidence="7">
    <location>
        <begin position="393"/>
        <end position="411"/>
    </location>
</feature>
<dbReference type="RefSeq" id="WP_221032489.1">
    <property type="nucleotide sequence ID" value="NZ_CP139781.1"/>
</dbReference>
<feature type="domain" description="MacB-like periplasmic core" evidence="9">
    <location>
        <begin position="18"/>
        <end position="247"/>
    </location>
</feature>
<dbReference type="InterPro" id="IPR050250">
    <property type="entry name" value="Macrolide_Exporter_MacB"/>
</dbReference>
<comment type="similarity">
    <text evidence="6">Belongs to the ABC-4 integral membrane protein family.</text>
</comment>
<evidence type="ECO:0000256" key="2">
    <source>
        <dbReference type="ARBA" id="ARBA00022475"/>
    </source>
</evidence>
<feature type="transmembrane region" description="Helical" evidence="7">
    <location>
        <begin position="811"/>
        <end position="832"/>
    </location>
</feature>
<dbReference type="EMBL" id="CP139781">
    <property type="protein sequence ID" value="WRQ88374.1"/>
    <property type="molecule type" value="Genomic_DNA"/>
</dbReference>
<keyword evidence="4 7" id="KW-1133">Transmembrane helix</keyword>
<comment type="subcellular location">
    <subcellularLocation>
        <location evidence="1">Cell membrane</location>
        <topology evidence="1">Multi-pass membrane protein</topology>
    </subcellularLocation>
</comment>
<dbReference type="NCBIfam" id="TIGR03434">
    <property type="entry name" value="ADOP"/>
    <property type="match status" value="1"/>
</dbReference>
<feature type="domain" description="ABC3 transporter permease C-terminal" evidence="8">
    <location>
        <begin position="299"/>
        <end position="419"/>
    </location>
</feature>
<reference evidence="10 11" key="1">
    <citation type="submission" date="2023-12" db="EMBL/GenBank/DDBJ databases">
        <title>Description of an unclassified Opitutus bacterium of Verrucomicrobiota.</title>
        <authorList>
            <person name="Zhang D.-F."/>
        </authorList>
    </citation>
    <scope>NUCLEOTIDE SEQUENCE [LARGE SCALE GENOMIC DNA]</scope>
    <source>
        <strain evidence="10 11">WL0086</strain>
    </source>
</reference>
<evidence type="ECO:0000256" key="3">
    <source>
        <dbReference type="ARBA" id="ARBA00022692"/>
    </source>
</evidence>
<evidence type="ECO:0000256" key="5">
    <source>
        <dbReference type="ARBA" id="ARBA00023136"/>
    </source>
</evidence>
<proteinExistence type="inferred from homology"/>
<keyword evidence="11" id="KW-1185">Reference proteome</keyword>
<evidence type="ECO:0000259" key="8">
    <source>
        <dbReference type="Pfam" id="PF02687"/>
    </source>
</evidence>
<evidence type="ECO:0000313" key="11">
    <source>
        <dbReference type="Proteomes" id="UP000738431"/>
    </source>
</evidence>
<feature type="transmembrane region" description="Helical" evidence="7">
    <location>
        <begin position="343"/>
        <end position="365"/>
    </location>
</feature>
<dbReference type="Pfam" id="PF12704">
    <property type="entry name" value="MacB_PCD"/>
    <property type="match status" value="2"/>
</dbReference>
<evidence type="ECO:0000256" key="1">
    <source>
        <dbReference type="ARBA" id="ARBA00004651"/>
    </source>
</evidence>
<keyword evidence="5 7" id="KW-0472">Membrane</keyword>
<organism evidence="10 11">
    <name type="scientific">Actomonas aquatica</name>
    <dbReference type="NCBI Taxonomy" id="2866162"/>
    <lineage>
        <taxon>Bacteria</taxon>
        <taxon>Pseudomonadati</taxon>
        <taxon>Verrucomicrobiota</taxon>
        <taxon>Opitutia</taxon>
        <taxon>Opitutales</taxon>
        <taxon>Opitutaceae</taxon>
        <taxon>Actomonas</taxon>
    </lineage>
</organism>
<evidence type="ECO:0000256" key="7">
    <source>
        <dbReference type="SAM" id="Phobius"/>
    </source>
</evidence>
<keyword evidence="2" id="KW-1003">Cell membrane</keyword>
<dbReference type="Pfam" id="PF02687">
    <property type="entry name" value="FtsX"/>
    <property type="match status" value="2"/>
</dbReference>
<feature type="domain" description="MacB-like periplasmic core" evidence="9">
    <location>
        <begin position="546"/>
        <end position="660"/>
    </location>
</feature>
<feature type="domain" description="ABC3 transporter permease C-terminal" evidence="8">
    <location>
        <begin position="727"/>
        <end position="840"/>
    </location>
</feature>
<sequence>MNDLRFALRSLSKTPGFTLIAVLTLALAIGANTAIFAIVNDLLLKPLVPAGDRPVVNVFHGEGDAGRAYRGFSWQELQELRQENPVFEDAAAVDFVLAGVGDGNNVRRTFAFFGTENLLNLIDQTPVRGRFFEAAESLPGANIPVVFASHSLWQRLGAKEDFVGSELRINGHPYTVIGVGARDLSLGHALITPEIWLPFGMHDTFRGNLIQNTEADAAVALDNPRRHSLNVMARLRPGLGLAGATAQLPVLDQRLDAIDTDPGEAPRRLEIEAPSRINISSVPSGDQGVGIFGALLLGMAGVVLLIACLNLANMLLARGAARTREFAVRLALGASRGRIIRQLLAEGLVLSLVGGAAGVLLALWANDLLINSISGLFSSMNFAVLVEAEPDPAVLLATLGFCAIATILSGLGPALKSSRVGLVEDLKYQGAESTATGSWNRFFSARHLLVMGQISLSLALIFAAGLFLRGALNAGGLDLGFEKDHGLLVELDYALTDTPAPLARERLLALHDEAASRPGLTAALSTQAPYSNTTADDRYKVAGSAEVDADGEPTGVSAIFNAITGDYFDAIGVPLLRGRKFTDAEVHSADAPPVAIIDERMAQRLFPEGDALGQRISRTQGPASGEPPVEYEIVGICGSFRHDVFSPDGPRRVFFPFARESVPNTFLHLRDARAGRDAAVALLPTARALISAVDANAPVIDAIPLADFVERNIGLWIVRVGAVLFGVFGGVALLLAVIGVYGVKAYAVTRRTREIGIRMALGARPGDVFALIMRQGTAQTALSIVVGAFLSLAIGQLLSQMLFRVDPLDPLVLGSAALVLAVATLTACFLPARRAAKVEPMRAIRTE</sequence>
<dbReference type="PANTHER" id="PTHR30572">
    <property type="entry name" value="MEMBRANE COMPONENT OF TRANSPORTER-RELATED"/>
    <property type="match status" value="1"/>
</dbReference>
<evidence type="ECO:0000256" key="4">
    <source>
        <dbReference type="ARBA" id="ARBA00022989"/>
    </source>
</evidence>
<feature type="transmembrane region" description="Helical" evidence="7">
    <location>
        <begin position="781"/>
        <end position="799"/>
    </location>
</feature>
<dbReference type="InterPro" id="IPR025857">
    <property type="entry name" value="MacB_PCD"/>
</dbReference>
<name>A0ABZ1CCN7_9BACT</name>
<dbReference type="InterPro" id="IPR017800">
    <property type="entry name" value="ADOP"/>
</dbReference>
<dbReference type="InterPro" id="IPR003838">
    <property type="entry name" value="ABC3_permease_C"/>
</dbReference>
<feature type="transmembrane region" description="Helical" evidence="7">
    <location>
        <begin position="289"/>
        <end position="312"/>
    </location>
</feature>